<reference evidence="3" key="1">
    <citation type="submission" date="2016-11" db="UniProtKB">
        <authorList>
            <consortium name="WormBaseParasite"/>
        </authorList>
    </citation>
    <scope>IDENTIFICATION</scope>
</reference>
<evidence type="ECO:0000313" key="2">
    <source>
        <dbReference type="Proteomes" id="UP000095282"/>
    </source>
</evidence>
<protein>
    <submittedName>
        <fullName evidence="3">Secreted protein</fullName>
    </submittedName>
</protein>
<accession>A0A1I7TI86</accession>
<dbReference type="eggNOG" id="ENOG502TI85">
    <property type="taxonomic scope" value="Eukaryota"/>
</dbReference>
<evidence type="ECO:0000313" key="3">
    <source>
        <dbReference type="WBParaSite" id="Csp11.Scaffold621.g6193.t1"/>
    </source>
</evidence>
<proteinExistence type="predicted"/>
<dbReference type="AlphaFoldDB" id="A0A1I7TI86"/>
<name>A0A1I7TI86_9PELO</name>
<feature type="signal peptide" evidence="1">
    <location>
        <begin position="1"/>
        <end position="15"/>
    </location>
</feature>
<sequence length="218" mass="25361">MWLTIFIFLVAYSHAKSINSTSYEDEDLVKIANVCIPDEDYQELGGTCVSRMYAQMYGHTLVTDAPKAIGLEELRHVLGFRPPGPWKPYRSNSPNETELAALSTTEEYYELREPQYLFMTPDSVFILEKSMPIAVEYMDRRLPEVRNYYRKSLKAALGNKTVNRDTVDEMIKKYREIEKKVEEAAEKSRSVTQYFECWDAEKKVKKSNEKDNKTLKPV</sequence>
<dbReference type="WBParaSite" id="Csp11.Scaffold621.g6193.t1">
    <property type="protein sequence ID" value="Csp11.Scaffold621.g6193.t1"/>
    <property type="gene ID" value="Csp11.Scaffold621.g6193"/>
</dbReference>
<feature type="chain" id="PRO_5013108392" evidence="1">
    <location>
        <begin position="16"/>
        <end position="218"/>
    </location>
</feature>
<organism evidence="2 3">
    <name type="scientific">Caenorhabditis tropicalis</name>
    <dbReference type="NCBI Taxonomy" id="1561998"/>
    <lineage>
        <taxon>Eukaryota</taxon>
        <taxon>Metazoa</taxon>
        <taxon>Ecdysozoa</taxon>
        <taxon>Nematoda</taxon>
        <taxon>Chromadorea</taxon>
        <taxon>Rhabditida</taxon>
        <taxon>Rhabditina</taxon>
        <taxon>Rhabditomorpha</taxon>
        <taxon>Rhabditoidea</taxon>
        <taxon>Rhabditidae</taxon>
        <taxon>Peloderinae</taxon>
        <taxon>Caenorhabditis</taxon>
    </lineage>
</organism>
<dbReference type="Proteomes" id="UP000095282">
    <property type="component" value="Unplaced"/>
</dbReference>
<dbReference type="STRING" id="1561998.A0A1I7TI86"/>
<evidence type="ECO:0000256" key="1">
    <source>
        <dbReference type="SAM" id="SignalP"/>
    </source>
</evidence>
<keyword evidence="1" id="KW-0732">Signal</keyword>
<keyword evidence="2" id="KW-1185">Reference proteome</keyword>